<dbReference type="AlphaFoldDB" id="A0AAV7QUS7"/>
<keyword evidence="5" id="KW-1185">Reference proteome</keyword>
<organism evidence="4 5">
    <name type="scientific">Pleurodeles waltl</name>
    <name type="common">Iberian ribbed newt</name>
    <dbReference type="NCBI Taxonomy" id="8319"/>
    <lineage>
        <taxon>Eukaryota</taxon>
        <taxon>Metazoa</taxon>
        <taxon>Chordata</taxon>
        <taxon>Craniata</taxon>
        <taxon>Vertebrata</taxon>
        <taxon>Euteleostomi</taxon>
        <taxon>Amphibia</taxon>
        <taxon>Batrachia</taxon>
        <taxon>Caudata</taxon>
        <taxon>Salamandroidea</taxon>
        <taxon>Salamandridae</taxon>
        <taxon>Pleurodelinae</taxon>
        <taxon>Pleurodeles</taxon>
    </lineage>
</organism>
<evidence type="ECO:0000259" key="3">
    <source>
        <dbReference type="PROSITE" id="PS50878"/>
    </source>
</evidence>
<sequence length="166" mass="18575">MSMTPEQDHSSVAVSLDVEKAFDTLGWSFLMTTLQEMGFGAGFTRWISIIYTNRKARIKTSAIISEKFDIGRGTQQGCPLSPLLFALAIEPLAARLRNETVEWGIPDGEEFRIISLYADDALIYLRNHTESLPHILQLLNTFGHLSGLRVNWSKSCIFPMCPSPTP</sequence>
<dbReference type="PANTHER" id="PTHR31635">
    <property type="entry name" value="REVERSE TRANSCRIPTASE DOMAIN-CONTAINING PROTEIN-RELATED"/>
    <property type="match status" value="1"/>
</dbReference>
<name>A0AAV7QUS7_PLEWA</name>
<dbReference type="EMBL" id="JANPWB010000010">
    <property type="protein sequence ID" value="KAJ1142203.1"/>
    <property type="molecule type" value="Genomic_DNA"/>
</dbReference>
<protein>
    <recommendedName>
        <fullName evidence="2">ribonuclease H</fullName>
        <ecNumber evidence="2">3.1.26.4</ecNumber>
    </recommendedName>
</protein>
<comment type="caution">
    <text evidence="4">The sequence shown here is derived from an EMBL/GenBank/DDBJ whole genome shotgun (WGS) entry which is preliminary data.</text>
</comment>
<reference evidence="4" key="1">
    <citation type="journal article" date="2022" name="bioRxiv">
        <title>Sequencing and chromosome-scale assembly of the giantPleurodeles waltlgenome.</title>
        <authorList>
            <person name="Brown T."/>
            <person name="Elewa A."/>
            <person name="Iarovenko S."/>
            <person name="Subramanian E."/>
            <person name="Araus A.J."/>
            <person name="Petzold A."/>
            <person name="Susuki M."/>
            <person name="Suzuki K.-i.T."/>
            <person name="Hayashi T."/>
            <person name="Toyoda A."/>
            <person name="Oliveira C."/>
            <person name="Osipova E."/>
            <person name="Leigh N.D."/>
            <person name="Simon A."/>
            <person name="Yun M.H."/>
        </authorList>
    </citation>
    <scope>NUCLEOTIDE SEQUENCE</scope>
    <source>
        <strain evidence="4">20211129_DDA</strain>
        <tissue evidence="4">Liver</tissue>
    </source>
</reference>
<proteinExistence type="inferred from homology"/>
<dbReference type="PANTHER" id="PTHR31635:SF196">
    <property type="entry name" value="REVERSE TRANSCRIPTASE DOMAIN-CONTAINING PROTEIN-RELATED"/>
    <property type="match status" value="1"/>
</dbReference>
<evidence type="ECO:0000256" key="2">
    <source>
        <dbReference type="ARBA" id="ARBA00012180"/>
    </source>
</evidence>
<feature type="domain" description="Reverse transcriptase" evidence="3">
    <location>
        <begin position="1"/>
        <end position="166"/>
    </location>
</feature>
<evidence type="ECO:0000313" key="5">
    <source>
        <dbReference type="Proteomes" id="UP001066276"/>
    </source>
</evidence>
<dbReference type="SUPFAM" id="SSF56672">
    <property type="entry name" value="DNA/RNA polymerases"/>
    <property type="match status" value="1"/>
</dbReference>
<dbReference type="InterPro" id="IPR043502">
    <property type="entry name" value="DNA/RNA_pol_sf"/>
</dbReference>
<feature type="non-terminal residue" evidence="4">
    <location>
        <position position="166"/>
    </location>
</feature>
<accession>A0AAV7QUS7</accession>
<evidence type="ECO:0000256" key="1">
    <source>
        <dbReference type="ARBA" id="ARBA00010879"/>
    </source>
</evidence>
<dbReference type="InterPro" id="IPR000477">
    <property type="entry name" value="RT_dom"/>
</dbReference>
<dbReference type="Pfam" id="PF00078">
    <property type="entry name" value="RVT_1"/>
    <property type="match status" value="1"/>
</dbReference>
<evidence type="ECO:0000313" key="4">
    <source>
        <dbReference type="EMBL" id="KAJ1142203.1"/>
    </source>
</evidence>
<dbReference type="EC" id="3.1.26.4" evidence="2"/>
<dbReference type="Proteomes" id="UP001066276">
    <property type="component" value="Chromosome 6"/>
</dbReference>
<dbReference type="Gene3D" id="3.30.70.270">
    <property type="match status" value="1"/>
</dbReference>
<dbReference type="InterPro" id="IPR043128">
    <property type="entry name" value="Rev_trsase/Diguanyl_cyclase"/>
</dbReference>
<dbReference type="GO" id="GO:0004523">
    <property type="term" value="F:RNA-DNA hybrid ribonuclease activity"/>
    <property type="evidence" value="ECO:0007669"/>
    <property type="project" value="UniProtKB-EC"/>
</dbReference>
<dbReference type="PROSITE" id="PS50878">
    <property type="entry name" value="RT_POL"/>
    <property type="match status" value="1"/>
</dbReference>
<comment type="similarity">
    <text evidence="1">Belongs to the beta type-B retroviral polymerase family. HERV class-II K(HML-2) pol subfamily.</text>
</comment>
<gene>
    <name evidence="4" type="ORF">NDU88_008530</name>
</gene>